<dbReference type="GO" id="GO:0016887">
    <property type="term" value="F:ATP hydrolysis activity"/>
    <property type="evidence" value="ECO:0007669"/>
    <property type="project" value="InterPro"/>
</dbReference>
<dbReference type="GO" id="GO:0032300">
    <property type="term" value="C:mismatch repair complex"/>
    <property type="evidence" value="ECO:0007669"/>
    <property type="project" value="InterPro"/>
</dbReference>
<dbReference type="Proteomes" id="UP000531659">
    <property type="component" value="Unassembled WGS sequence"/>
</dbReference>
<dbReference type="CDD" id="cd00782">
    <property type="entry name" value="MutL_Trans"/>
    <property type="match status" value="1"/>
</dbReference>
<comment type="caution">
    <text evidence="8">The sequence shown here is derived from an EMBL/GenBank/DDBJ whole genome shotgun (WGS) entry which is preliminary data.</text>
</comment>
<evidence type="ECO:0000259" key="7">
    <source>
        <dbReference type="SMART" id="SM01340"/>
    </source>
</evidence>
<dbReference type="SUPFAM" id="SSF118116">
    <property type="entry name" value="DNA mismatch repair protein MutL"/>
    <property type="match status" value="1"/>
</dbReference>
<dbReference type="Pfam" id="PF13589">
    <property type="entry name" value="HATPase_c_3"/>
    <property type="match status" value="1"/>
</dbReference>
<dbReference type="GO" id="GO:0140664">
    <property type="term" value="F:ATP-dependent DNA damage sensor activity"/>
    <property type="evidence" value="ECO:0007669"/>
    <property type="project" value="InterPro"/>
</dbReference>
<sequence length="651" mass="73469">MRINILEVETSNKIAAGEVVERPSSVVKELVENSIDAGAKNITIEILEGGQKNIKVIDDGSGIHVDDIEKAFLPHATSKIKYVEDIYKIHSLGFRGEALPSIASVSRTLLNSRTKESPFGMEISQSSSDVLYIKEVGCNVGTTIEVKDLFFNVPARQKFLKSPQRESALISDILGRLALANNEISFKLSNNDKKVFSTFSSTQPRDTIRYIYGKEVADNITSFEKYNDVMSVHGYIGNAQISRGSRNRQSIFVNKRYIKSGLITAAVENAFKSFLTINKFPFFVIFLDIFPEYIDINVHPQKTEIKFQEDKAIFKFVFDAVHTAIGDSLRANFDVTEDDNKNNDNNENNSAKEVEKNTIKKDVYDFNRIIIDEKVKEELEKSVQIPIDFKYKRQNNENEASSFMESSYAHSSLPKVTSNSGSKFASEVQSTSENVKESGNINQETGEITTSNEVSGISKFPELRIIGQFNKTYIIGEAYNELYLIDQHAAHEKVLFEKYKNEIKNAQVVSQILLVPTVIELSVDDYAYYSENVVVFNNTGFNIIEFGENTISIKEVPIILGKPDIKNLFNEILDNLKNMGSGETIQIKYTRIATLACKAAVKANNLLSDLEMNKLINDLRYIDEPFTCPHGRPTIIKITLNELEKKFKRIQ</sequence>
<feature type="compositionally biased region" description="Basic and acidic residues" evidence="5">
    <location>
        <begin position="338"/>
        <end position="354"/>
    </location>
</feature>
<protein>
    <recommendedName>
        <fullName evidence="4">DNA mismatch repair protein MutL</fullName>
    </recommendedName>
</protein>
<dbReference type="AlphaFoldDB" id="A0A7Y3SVT2"/>
<feature type="domain" description="MutL C-terminal dimerisation" evidence="6">
    <location>
        <begin position="465"/>
        <end position="607"/>
    </location>
</feature>
<keyword evidence="8" id="KW-0540">Nuclease</keyword>
<feature type="domain" description="DNA mismatch repair protein S5" evidence="7">
    <location>
        <begin position="208"/>
        <end position="326"/>
    </location>
</feature>
<evidence type="ECO:0000256" key="2">
    <source>
        <dbReference type="ARBA" id="ARBA00022763"/>
    </source>
</evidence>
<keyword evidence="8" id="KW-0378">Hydrolase</keyword>
<dbReference type="SMART" id="SM00853">
    <property type="entry name" value="MutL_C"/>
    <property type="match status" value="1"/>
</dbReference>
<dbReference type="InterPro" id="IPR038973">
    <property type="entry name" value="MutL/Mlh/Pms-like"/>
</dbReference>
<dbReference type="InterPro" id="IPR020568">
    <property type="entry name" value="Ribosomal_Su5_D2-typ_SF"/>
</dbReference>
<reference evidence="8 9" key="1">
    <citation type="submission" date="2020-05" db="EMBL/GenBank/DDBJ databases">
        <title>Complete genome of Clostridium estertheticum subspecies estertheticum, isolated from Vacuum packed lamb meat from New Zealand imported to Switzerland.</title>
        <authorList>
            <person name="Wambui J."/>
            <person name="Stevens M.J.A."/>
            <person name="Stephan R."/>
        </authorList>
    </citation>
    <scope>NUCLEOTIDE SEQUENCE [LARGE SCALE GENOMIC DNA]</scope>
    <source>
        <strain evidence="8 9">CEST001</strain>
    </source>
</reference>
<dbReference type="Gene3D" id="3.30.1540.20">
    <property type="entry name" value="MutL, C-terminal domain, dimerisation subdomain"/>
    <property type="match status" value="1"/>
</dbReference>
<dbReference type="GO" id="GO:0005524">
    <property type="term" value="F:ATP binding"/>
    <property type="evidence" value="ECO:0007669"/>
    <property type="project" value="InterPro"/>
</dbReference>
<evidence type="ECO:0000259" key="6">
    <source>
        <dbReference type="SMART" id="SM00853"/>
    </source>
</evidence>
<dbReference type="PANTHER" id="PTHR10073:SF12">
    <property type="entry name" value="DNA MISMATCH REPAIR PROTEIN MLH1"/>
    <property type="match status" value="1"/>
</dbReference>
<dbReference type="PROSITE" id="PS00058">
    <property type="entry name" value="DNA_MISMATCH_REPAIR_1"/>
    <property type="match status" value="1"/>
</dbReference>
<dbReference type="RefSeq" id="WP_171296956.1">
    <property type="nucleotide sequence ID" value="NZ_CP087098.1"/>
</dbReference>
<dbReference type="InterPro" id="IPR013507">
    <property type="entry name" value="DNA_mismatch_S5_2-like"/>
</dbReference>
<organism evidence="8 9">
    <name type="scientific">Clostridium estertheticum</name>
    <dbReference type="NCBI Taxonomy" id="238834"/>
    <lineage>
        <taxon>Bacteria</taxon>
        <taxon>Bacillati</taxon>
        <taxon>Bacillota</taxon>
        <taxon>Clostridia</taxon>
        <taxon>Eubacteriales</taxon>
        <taxon>Clostridiaceae</taxon>
        <taxon>Clostridium</taxon>
    </lineage>
</organism>
<dbReference type="Gene3D" id="3.30.230.10">
    <property type="match status" value="1"/>
</dbReference>
<dbReference type="SMART" id="SM01340">
    <property type="entry name" value="DNA_mis_repair"/>
    <property type="match status" value="1"/>
</dbReference>
<accession>A0A7Y3SVT2</accession>
<dbReference type="InterPro" id="IPR037198">
    <property type="entry name" value="MutL_C_sf"/>
</dbReference>
<evidence type="ECO:0000256" key="4">
    <source>
        <dbReference type="HAMAP-Rule" id="MF_00149"/>
    </source>
</evidence>
<dbReference type="GO" id="GO:0004519">
    <property type="term" value="F:endonuclease activity"/>
    <property type="evidence" value="ECO:0007669"/>
    <property type="project" value="UniProtKB-KW"/>
</dbReference>
<keyword evidence="8" id="KW-0255">Endonuclease</keyword>
<dbReference type="HAMAP" id="MF_00149">
    <property type="entry name" value="DNA_mis_repair"/>
    <property type="match status" value="1"/>
</dbReference>
<dbReference type="Pfam" id="PF01119">
    <property type="entry name" value="DNA_mis_repair"/>
    <property type="match status" value="1"/>
</dbReference>
<evidence type="ECO:0000313" key="8">
    <source>
        <dbReference type="EMBL" id="NNU76271.1"/>
    </source>
</evidence>
<keyword evidence="2 4" id="KW-0227">DNA damage</keyword>
<name>A0A7Y3SVT2_9CLOT</name>
<dbReference type="InterPro" id="IPR014790">
    <property type="entry name" value="MutL_C"/>
</dbReference>
<dbReference type="InterPro" id="IPR042120">
    <property type="entry name" value="MutL_C_dimsub"/>
</dbReference>
<feature type="region of interest" description="Disordered" evidence="5">
    <location>
        <begin position="335"/>
        <end position="354"/>
    </location>
</feature>
<dbReference type="PANTHER" id="PTHR10073">
    <property type="entry name" value="DNA MISMATCH REPAIR PROTEIN MLH, PMS, MUTL"/>
    <property type="match status" value="1"/>
</dbReference>
<dbReference type="CDD" id="cd16926">
    <property type="entry name" value="HATPase_MutL-MLH-PMS-like"/>
    <property type="match status" value="1"/>
</dbReference>
<dbReference type="Gene3D" id="3.30.1370.100">
    <property type="entry name" value="MutL, C-terminal domain, regulatory subdomain"/>
    <property type="match status" value="1"/>
</dbReference>
<dbReference type="InterPro" id="IPR020667">
    <property type="entry name" value="DNA_mismatch_repair_MutL"/>
</dbReference>
<keyword evidence="3 4" id="KW-0234">DNA repair</keyword>
<dbReference type="GO" id="GO:0006298">
    <property type="term" value="P:mismatch repair"/>
    <property type="evidence" value="ECO:0007669"/>
    <property type="project" value="UniProtKB-UniRule"/>
</dbReference>
<dbReference type="InterPro" id="IPR042121">
    <property type="entry name" value="MutL_C_regsub"/>
</dbReference>
<evidence type="ECO:0000313" key="9">
    <source>
        <dbReference type="Proteomes" id="UP000531659"/>
    </source>
</evidence>
<evidence type="ECO:0000256" key="1">
    <source>
        <dbReference type="ARBA" id="ARBA00006082"/>
    </source>
</evidence>
<dbReference type="NCBIfam" id="TIGR00585">
    <property type="entry name" value="mutl"/>
    <property type="match status" value="1"/>
</dbReference>
<dbReference type="Gene3D" id="3.30.565.10">
    <property type="entry name" value="Histidine kinase-like ATPase, C-terminal domain"/>
    <property type="match status" value="1"/>
</dbReference>
<gene>
    <name evidence="4 8" type="primary">mutL</name>
    <name evidence="8" type="ORF">HLQ16_10040</name>
</gene>
<dbReference type="InterPro" id="IPR014721">
    <property type="entry name" value="Ribsml_uS5_D2-typ_fold_subgr"/>
</dbReference>
<comment type="function">
    <text evidence="4">This protein is involved in the repair of mismatches in DNA. It is required for dam-dependent methyl-directed DNA mismatch repair. May act as a 'molecular matchmaker', a protein that promotes the formation of a stable complex between two or more DNA-binding proteins in an ATP-dependent manner without itself being part of a final effector complex.</text>
</comment>
<evidence type="ECO:0000256" key="5">
    <source>
        <dbReference type="SAM" id="MobiDB-lite"/>
    </source>
</evidence>
<proteinExistence type="inferred from homology"/>
<dbReference type="InterPro" id="IPR002099">
    <property type="entry name" value="MutL/Mlh/PMS"/>
</dbReference>
<dbReference type="InterPro" id="IPR036890">
    <property type="entry name" value="HATPase_C_sf"/>
</dbReference>
<dbReference type="FunFam" id="3.30.565.10:FF:000003">
    <property type="entry name" value="DNA mismatch repair endonuclease MutL"/>
    <property type="match status" value="1"/>
</dbReference>
<dbReference type="SUPFAM" id="SSF54211">
    <property type="entry name" value="Ribosomal protein S5 domain 2-like"/>
    <property type="match status" value="1"/>
</dbReference>
<dbReference type="SUPFAM" id="SSF55874">
    <property type="entry name" value="ATPase domain of HSP90 chaperone/DNA topoisomerase II/histidine kinase"/>
    <property type="match status" value="1"/>
</dbReference>
<dbReference type="EMBL" id="JABEYB010000006">
    <property type="protein sequence ID" value="NNU76271.1"/>
    <property type="molecule type" value="Genomic_DNA"/>
</dbReference>
<comment type="similarity">
    <text evidence="1 4">Belongs to the DNA mismatch repair MutL/HexB family.</text>
</comment>
<dbReference type="Pfam" id="PF08676">
    <property type="entry name" value="MutL_C"/>
    <property type="match status" value="1"/>
</dbReference>
<evidence type="ECO:0000256" key="3">
    <source>
        <dbReference type="ARBA" id="ARBA00023204"/>
    </source>
</evidence>
<dbReference type="GO" id="GO:0030983">
    <property type="term" value="F:mismatched DNA binding"/>
    <property type="evidence" value="ECO:0007669"/>
    <property type="project" value="InterPro"/>
</dbReference>
<dbReference type="InterPro" id="IPR014762">
    <property type="entry name" value="DNA_mismatch_repair_CS"/>
</dbReference>